<feature type="domain" description="AAA+ ATPase" evidence="5">
    <location>
        <begin position="208"/>
        <end position="354"/>
    </location>
</feature>
<dbReference type="InterPro" id="IPR050130">
    <property type="entry name" value="ClpA_ClpB"/>
</dbReference>
<dbReference type="SMART" id="SM00382">
    <property type="entry name" value="AAA"/>
    <property type="match status" value="2"/>
</dbReference>
<dbReference type="GO" id="GO:0005737">
    <property type="term" value="C:cytoplasm"/>
    <property type="evidence" value="ECO:0007669"/>
    <property type="project" value="TreeGrafter"/>
</dbReference>
<name>A0A5S9ILU8_UABAM</name>
<dbReference type="Gene3D" id="3.40.50.300">
    <property type="entry name" value="P-loop containing nucleotide triphosphate hydrolases"/>
    <property type="match status" value="2"/>
</dbReference>
<dbReference type="Pfam" id="PF10431">
    <property type="entry name" value="ClpB_D2-small"/>
    <property type="match status" value="1"/>
</dbReference>
<reference evidence="7 8" key="1">
    <citation type="submission" date="2019-08" db="EMBL/GenBank/DDBJ databases">
        <title>Complete genome sequence of Candidatus Uab amorphum.</title>
        <authorList>
            <person name="Shiratori T."/>
            <person name="Suzuki S."/>
            <person name="Kakizawa Y."/>
            <person name="Ishida K."/>
        </authorList>
    </citation>
    <scope>NUCLEOTIDE SEQUENCE [LARGE SCALE GENOMIC DNA]</scope>
    <source>
        <strain evidence="7 8">SRT547</strain>
    </source>
</reference>
<evidence type="ECO:0000259" key="6">
    <source>
        <dbReference type="SMART" id="SM01086"/>
    </source>
</evidence>
<dbReference type="GO" id="GO:0006508">
    <property type="term" value="P:proteolysis"/>
    <property type="evidence" value="ECO:0007669"/>
    <property type="project" value="UniProtKB-KW"/>
</dbReference>
<dbReference type="GO" id="GO:0008233">
    <property type="term" value="F:peptidase activity"/>
    <property type="evidence" value="ECO:0007669"/>
    <property type="project" value="UniProtKB-KW"/>
</dbReference>
<accession>A0A5S9ILU8</accession>
<dbReference type="InterPro" id="IPR003959">
    <property type="entry name" value="ATPase_AAA_core"/>
</dbReference>
<dbReference type="GO" id="GO:0043335">
    <property type="term" value="P:protein unfolding"/>
    <property type="evidence" value="ECO:0007669"/>
    <property type="project" value="InterPro"/>
</dbReference>
<keyword evidence="7" id="KW-0378">Hydrolase</keyword>
<proteinExistence type="predicted"/>
<feature type="domain" description="Clp ATPase C-terminal" evidence="6">
    <location>
        <begin position="654"/>
        <end position="743"/>
    </location>
</feature>
<dbReference type="PANTHER" id="PTHR11638:SF111">
    <property type="entry name" value="ATP-DEPENDENT CLP PROTEASE ATP-BINDING SUBUNIT CLPA"/>
    <property type="match status" value="1"/>
</dbReference>
<keyword evidence="4" id="KW-0143">Chaperone</keyword>
<dbReference type="Gene3D" id="1.10.8.60">
    <property type="match status" value="2"/>
</dbReference>
<dbReference type="RefSeq" id="WP_151968088.1">
    <property type="nucleotide sequence ID" value="NZ_AP019860.1"/>
</dbReference>
<dbReference type="Pfam" id="PF02861">
    <property type="entry name" value="Clp_N"/>
    <property type="match status" value="1"/>
</dbReference>
<dbReference type="CDD" id="cd00009">
    <property type="entry name" value="AAA"/>
    <property type="match status" value="1"/>
</dbReference>
<dbReference type="NCBIfam" id="TIGR02639">
    <property type="entry name" value="ClpA"/>
    <property type="match status" value="1"/>
</dbReference>
<dbReference type="InterPro" id="IPR003593">
    <property type="entry name" value="AAA+_ATPase"/>
</dbReference>
<evidence type="ECO:0000256" key="1">
    <source>
        <dbReference type="ARBA" id="ARBA00022737"/>
    </source>
</evidence>
<dbReference type="GO" id="GO:0005524">
    <property type="term" value="F:ATP binding"/>
    <property type="evidence" value="ECO:0007669"/>
    <property type="project" value="UniProtKB-KW"/>
</dbReference>
<dbReference type="InterPro" id="IPR001270">
    <property type="entry name" value="ClpA/B"/>
</dbReference>
<dbReference type="InterPro" id="IPR019489">
    <property type="entry name" value="Clp_ATPase_C"/>
</dbReference>
<dbReference type="Pfam" id="PF00004">
    <property type="entry name" value="AAA"/>
    <property type="match status" value="1"/>
</dbReference>
<evidence type="ECO:0000256" key="2">
    <source>
        <dbReference type="ARBA" id="ARBA00022741"/>
    </source>
</evidence>
<dbReference type="InterPro" id="IPR041546">
    <property type="entry name" value="ClpA/ClpB_AAA_lid"/>
</dbReference>
<dbReference type="FunFam" id="3.40.50.300:FF:000025">
    <property type="entry name" value="ATP-dependent Clp protease subunit"/>
    <property type="match status" value="1"/>
</dbReference>
<dbReference type="GO" id="GO:0016887">
    <property type="term" value="F:ATP hydrolysis activity"/>
    <property type="evidence" value="ECO:0007669"/>
    <property type="project" value="InterPro"/>
</dbReference>
<gene>
    <name evidence="7" type="ORF">UABAM_02262</name>
</gene>
<dbReference type="Gene3D" id="1.10.1780.10">
    <property type="entry name" value="Clp, N-terminal domain"/>
    <property type="match status" value="1"/>
</dbReference>
<dbReference type="InterPro" id="IPR013461">
    <property type="entry name" value="ClpA"/>
</dbReference>
<evidence type="ECO:0000259" key="5">
    <source>
        <dbReference type="SMART" id="SM00382"/>
    </source>
</evidence>
<evidence type="ECO:0000313" key="8">
    <source>
        <dbReference type="Proteomes" id="UP000326354"/>
    </source>
</evidence>
<dbReference type="SUPFAM" id="SSF81923">
    <property type="entry name" value="Double Clp-N motif"/>
    <property type="match status" value="1"/>
</dbReference>
<keyword evidence="3 7" id="KW-0067">ATP-binding</keyword>
<keyword evidence="1" id="KW-0677">Repeat</keyword>
<sequence>MISKELEETLQRAYKEAFDRRHQAITLEHLLYAITFEPYGSKLLKSCGADIKKLRKDLEGFLETFTLKVSKKEEPDPNYTVTVQKVLQIAAYSVESSRKAEINSGNLLVAFFHFKPEKSHAVYFLGKQNIKRLDVTRYISHGISKVDVEDDLQPALPEGSEDEDIDMKKVFERYCVDLNQKAKDGKLDPLIGRKHEIERIVHILARRRKNNPILVGDTGVGKTAIVEGLALKIVKKEVPKSLLEKKIYSLDMGGIIAGTKFRGQFEERLKAILTVLKKQEHAVLFIDEIHTIIGAGATSGGSLDASNILKPSLANSELTCIGSTTYQEYKSYFEKDRALTRRFQKVEVPEPSIEECYLILKGLKSSYEEYHEVVYKDEALRTAAELSAKYINDRFLPDKAIDVIDEVGAQKKLLDSDENTIIKLDVENMVAKMAKIPPNTVQVDDQKKLKDLDKELKKVVFGQDNAIEELTTAIKLSRSGLTEPNKPIGSFLFTGPTGVGKTEIARQLSSIMGIELVRFDMSEYMEKHTVSRLIGAPPGYVGFDQGGLLTDAVHRHPHSVVLLDEIEKAHIDLFNILLQVMDHATLTDNNGRKSDFRNVILIMTTNAGAKEMSSGVIGFNQEIETAELSMGAIEKLFSPEFRNRLTNIIRFKSLTIELVEKIVDKAIKALNDRLKEKELSVSLTKAARTHLAKKGYEPAYGARPIEKLIQKDIAQVLSEKILFDKLAKDQKITIGLKDGELDFRYK</sequence>
<dbReference type="Proteomes" id="UP000326354">
    <property type="component" value="Chromosome"/>
</dbReference>
<evidence type="ECO:0000256" key="3">
    <source>
        <dbReference type="ARBA" id="ARBA00022840"/>
    </source>
</evidence>
<dbReference type="InterPro" id="IPR028299">
    <property type="entry name" value="ClpA/B_CS2"/>
</dbReference>
<dbReference type="PROSITE" id="PS00871">
    <property type="entry name" value="CLPAB_2"/>
    <property type="match status" value="1"/>
</dbReference>
<evidence type="ECO:0000256" key="4">
    <source>
        <dbReference type="ARBA" id="ARBA00023186"/>
    </source>
</evidence>
<keyword evidence="8" id="KW-1185">Reference proteome</keyword>
<evidence type="ECO:0000313" key="7">
    <source>
        <dbReference type="EMBL" id="BBM83907.1"/>
    </source>
</evidence>
<dbReference type="AlphaFoldDB" id="A0A5S9ILU8"/>
<keyword evidence="7" id="KW-0645">Protease</keyword>
<dbReference type="KEGG" id="uam:UABAM_02262"/>
<dbReference type="CDD" id="cd19499">
    <property type="entry name" value="RecA-like_ClpB_Hsp104-like"/>
    <property type="match status" value="1"/>
</dbReference>
<dbReference type="SUPFAM" id="SSF52540">
    <property type="entry name" value="P-loop containing nucleoside triphosphate hydrolases"/>
    <property type="match status" value="2"/>
</dbReference>
<dbReference type="PANTHER" id="PTHR11638">
    <property type="entry name" value="ATP-DEPENDENT CLP PROTEASE"/>
    <property type="match status" value="1"/>
</dbReference>
<dbReference type="EMBL" id="AP019860">
    <property type="protein sequence ID" value="BBM83907.1"/>
    <property type="molecule type" value="Genomic_DNA"/>
</dbReference>
<dbReference type="Pfam" id="PF07724">
    <property type="entry name" value="AAA_2"/>
    <property type="match status" value="1"/>
</dbReference>
<dbReference type="SMART" id="SM01086">
    <property type="entry name" value="ClpB_D2-small"/>
    <property type="match status" value="1"/>
</dbReference>
<dbReference type="InterPro" id="IPR036628">
    <property type="entry name" value="Clp_N_dom_sf"/>
</dbReference>
<dbReference type="InterPro" id="IPR027417">
    <property type="entry name" value="P-loop_NTPase"/>
</dbReference>
<dbReference type="Pfam" id="PF17871">
    <property type="entry name" value="AAA_lid_9"/>
    <property type="match status" value="1"/>
</dbReference>
<organism evidence="7 8">
    <name type="scientific">Uabimicrobium amorphum</name>
    <dbReference type="NCBI Taxonomy" id="2596890"/>
    <lineage>
        <taxon>Bacteria</taxon>
        <taxon>Pseudomonadati</taxon>
        <taxon>Planctomycetota</taxon>
        <taxon>Candidatus Uabimicrobiia</taxon>
        <taxon>Candidatus Uabimicrobiales</taxon>
        <taxon>Candidatus Uabimicrobiaceae</taxon>
        <taxon>Candidatus Uabimicrobium</taxon>
    </lineage>
</organism>
<dbReference type="PRINTS" id="PR00300">
    <property type="entry name" value="CLPPROTEASEA"/>
</dbReference>
<dbReference type="InterPro" id="IPR004176">
    <property type="entry name" value="Clp_R_N"/>
</dbReference>
<keyword evidence="2" id="KW-0547">Nucleotide-binding</keyword>
<dbReference type="OrthoDB" id="9803641at2"/>
<dbReference type="GO" id="GO:0034605">
    <property type="term" value="P:cellular response to heat"/>
    <property type="evidence" value="ECO:0007669"/>
    <property type="project" value="TreeGrafter"/>
</dbReference>
<feature type="domain" description="AAA+ ATPase" evidence="5">
    <location>
        <begin position="487"/>
        <end position="627"/>
    </location>
</feature>
<protein>
    <submittedName>
        <fullName evidence="7">ATP-dependent Clp protease ATP-binding subunit ClpA</fullName>
    </submittedName>
</protein>